<feature type="transmembrane region" description="Helical" evidence="6">
    <location>
        <begin position="82"/>
        <end position="106"/>
    </location>
</feature>
<dbReference type="CDD" id="cd17474">
    <property type="entry name" value="MFS_YfmO_like"/>
    <property type="match status" value="1"/>
</dbReference>
<evidence type="ECO:0000256" key="3">
    <source>
        <dbReference type="ARBA" id="ARBA00022692"/>
    </source>
</evidence>
<organism evidence="8 9">
    <name type="scientific">Massilia eurypsychrophila</name>
    <dbReference type="NCBI Taxonomy" id="1485217"/>
    <lineage>
        <taxon>Bacteria</taxon>
        <taxon>Pseudomonadati</taxon>
        <taxon>Pseudomonadota</taxon>
        <taxon>Betaproteobacteria</taxon>
        <taxon>Burkholderiales</taxon>
        <taxon>Oxalobacteraceae</taxon>
        <taxon>Telluria group</taxon>
        <taxon>Massilia</taxon>
    </lineage>
</organism>
<dbReference type="InterPro" id="IPR011701">
    <property type="entry name" value="MFS"/>
</dbReference>
<feature type="transmembrane region" description="Helical" evidence="6">
    <location>
        <begin position="283"/>
        <end position="300"/>
    </location>
</feature>
<dbReference type="EMBL" id="PDOC01000003">
    <property type="protein sequence ID" value="PIL45751.1"/>
    <property type="molecule type" value="Genomic_DNA"/>
</dbReference>
<dbReference type="SUPFAM" id="SSF103473">
    <property type="entry name" value="MFS general substrate transporter"/>
    <property type="match status" value="1"/>
</dbReference>
<dbReference type="PROSITE" id="PS00216">
    <property type="entry name" value="SUGAR_TRANSPORT_1"/>
    <property type="match status" value="1"/>
</dbReference>
<dbReference type="PROSITE" id="PS50850">
    <property type="entry name" value="MFS"/>
    <property type="match status" value="1"/>
</dbReference>
<feature type="transmembrane region" description="Helical" evidence="6">
    <location>
        <begin position="112"/>
        <end position="132"/>
    </location>
</feature>
<dbReference type="AlphaFoldDB" id="A0A2G8TI78"/>
<keyword evidence="9" id="KW-1185">Reference proteome</keyword>
<comment type="caution">
    <text evidence="8">The sequence shown here is derived from an EMBL/GenBank/DDBJ whole genome shotgun (WGS) entry which is preliminary data.</text>
</comment>
<keyword evidence="5 6" id="KW-0472">Membrane</keyword>
<dbReference type="Proteomes" id="UP000230390">
    <property type="component" value="Unassembled WGS sequence"/>
</dbReference>
<feature type="transmembrane region" description="Helical" evidence="6">
    <location>
        <begin position="217"/>
        <end position="240"/>
    </location>
</feature>
<feature type="transmembrane region" description="Helical" evidence="6">
    <location>
        <begin position="252"/>
        <end position="271"/>
    </location>
</feature>
<feature type="transmembrane region" description="Helical" evidence="6">
    <location>
        <begin position="144"/>
        <end position="164"/>
    </location>
</feature>
<feature type="transmembrane region" description="Helical" evidence="6">
    <location>
        <begin position="346"/>
        <end position="369"/>
    </location>
</feature>
<sequence>MTVARVAAMTVNRTSTLAGVAAGAFLGPFTQTVYTPALGQLEQYFHVNTLLINLTISLFTAILAVSNFVIGPIADRWGRRAILLPGLIIYIGGCLLCMAADSYGLFLAGRALQAAGISAAVLIAPTVIGDIFAPEERAKAMSTYQTVSFMGPVVGPVLGGAIAYFFPWQWIFAVLAVAATGVLLYNWARLKETLPADTVPAPISLKMFGSVLRNRSAVSILVIGFSQFYGYYVFLVFLPVLLHKMLALPEKVYGFFFVPLTLGLLLGVRLGARWQKHWPRARILNAASFGMGVTVALFWMALHWQLMNIALLVLLLACYGLLLGCSTPMQSTILVNLFQQQKGSAVGLYNFFRFSGAAIGPVVGGILVMRYSVNAVFLLLAVLLIAAAFVIRRYLSDPYEP</sequence>
<comment type="subcellular location">
    <subcellularLocation>
        <location evidence="1">Cell membrane</location>
        <topology evidence="1">Multi-pass membrane protein</topology>
    </subcellularLocation>
</comment>
<evidence type="ECO:0000256" key="1">
    <source>
        <dbReference type="ARBA" id="ARBA00004651"/>
    </source>
</evidence>
<feature type="transmembrane region" description="Helical" evidence="6">
    <location>
        <begin position="50"/>
        <end position="70"/>
    </location>
</feature>
<dbReference type="InterPro" id="IPR020846">
    <property type="entry name" value="MFS_dom"/>
</dbReference>
<keyword evidence="3 6" id="KW-0812">Transmembrane</keyword>
<dbReference type="Pfam" id="PF07690">
    <property type="entry name" value="MFS_1"/>
    <property type="match status" value="1"/>
</dbReference>
<dbReference type="OrthoDB" id="9814303at2"/>
<keyword evidence="4 6" id="KW-1133">Transmembrane helix</keyword>
<evidence type="ECO:0000256" key="6">
    <source>
        <dbReference type="SAM" id="Phobius"/>
    </source>
</evidence>
<evidence type="ECO:0000256" key="5">
    <source>
        <dbReference type="ARBA" id="ARBA00023136"/>
    </source>
</evidence>
<feature type="transmembrane region" description="Helical" evidence="6">
    <location>
        <begin position="306"/>
        <end position="325"/>
    </location>
</feature>
<accession>A0A2G8TI78</accession>
<reference evidence="8 9" key="1">
    <citation type="submission" date="2017-10" db="EMBL/GenBank/DDBJ databases">
        <title>Massilia psychrophilum sp. nov., a novel purple-pigmented bacterium isolated from Tianshan glacier, Xinjiang Municipality, China.</title>
        <authorList>
            <person name="Wang H."/>
        </authorList>
    </citation>
    <scope>NUCLEOTIDE SEQUENCE [LARGE SCALE GENOMIC DNA]</scope>
    <source>
        <strain evidence="8 9">JCM 30074</strain>
    </source>
</reference>
<dbReference type="GO" id="GO:0005886">
    <property type="term" value="C:plasma membrane"/>
    <property type="evidence" value="ECO:0007669"/>
    <property type="project" value="UniProtKB-SubCell"/>
</dbReference>
<dbReference type="Gene3D" id="1.20.1720.10">
    <property type="entry name" value="Multidrug resistance protein D"/>
    <property type="match status" value="1"/>
</dbReference>
<protein>
    <submittedName>
        <fullName evidence="8">MFS transporter</fullName>
    </submittedName>
</protein>
<dbReference type="PANTHER" id="PTHR43124">
    <property type="entry name" value="PURINE EFFLUX PUMP PBUE"/>
    <property type="match status" value="1"/>
</dbReference>
<name>A0A2G8TI78_9BURK</name>
<feature type="transmembrane region" description="Helical" evidence="6">
    <location>
        <begin position="375"/>
        <end position="395"/>
    </location>
</feature>
<evidence type="ECO:0000256" key="2">
    <source>
        <dbReference type="ARBA" id="ARBA00022475"/>
    </source>
</evidence>
<dbReference type="GO" id="GO:0022857">
    <property type="term" value="F:transmembrane transporter activity"/>
    <property type="evidence" value="ECO:0007669"/>
    <property type="project" value="InterPro"/>
</dbReference>
<gene>
    <name evidence="8" type="ORF">CR105_06715</name>
</gene>
<feature type="domain" description="Major facilitator superfamily (MFS) profile" evidence="7">
    <location>
        <begin position="16"/>
        <end position="399"/>
    </location>
</feature>
<dbReference type="InterPro" id="IPR050189">
    <property type="entry name" value="MFS_Efflux_Transporters"/>
</dbReference>
<dbReference type="InterPro" id="IPR036259">
    <property type="entry name" value="MFS_trans_sf"/>
</dbReference>
<evidence type="ECO:0000259" key="7">
    <source>
        <dbReference type="PROSITE" id="PS50850"/>
    </source>
</evidence>
<evidence type="ECO:0000313" key="8">
    <source>
        <dbReference type="EMBL" id="PIL45751.1"/>
    </source>
</evidence>
<keyword evidence="2" id="KW-1003">Cell membrane</keyword>
<evidence type="ECO:0000256" key="4">
    <source>
        <dbReference type="ARBA" id="ARBA00022989"/>
    </source>
</evidence>
<evidence type="ECO:0000313" key="9">
    <source>
        <dbReference type="Proteomes" id="UP000230390"/>
    </source>
</evidence>
<dbReference type="PANTHER" id="PTHR43124:SF3">
    <property type="entry name" value="CHLORAMPHENICOL EFFLUX PUMP RV0191"/>
    <property type="match status" value="1"/>
</dbReference>
<feature type="transmembrane region" description="Helical" evidence="6">
    <location>
        <begin position="170"/>
        <end position="188"/>
    </location>
</feature>
<dbReference type="InterPro" id="IPR005829">
    <property type="entry name" value="Sugar_transporter_CS"/>
</dbReference>
<proteinExistence type="predicted"/>